<proteinExistence type="predicted"/>
<keyword evidence="4" id="KW-0012">Acyltransferase</keyword>
<dbReference type="Pfam" id="PF00561">
    <property type="entry name" value="Abhydrolase_1"/>
    <property type="match status" value="1"/>
</dbReference>
<dbReference type="InterPro" id="IPR010941">
    <property type="entry name" value="PhaC_N"/>
</dbReference>
<dbReference type="InterPro" id="IPR051321">
    <property type="entry name" value="PHA/PHB_synthase"/>
</dbReference>
<comment type="subcellular location">
    <subcellularLocation>
        <location evidence="1">Cytoplasm</location>
    </subcellularLocation>
</comment>
<dbReference type="PANTHER" id="PTHR36837:SF5">
    <property type="entry name" value="POLY-3-HYDROXYBUTYRATE SYNTHASE"/>
    <property type="match status" value="1"/>
</dbReference>
<feature type="domain" description="AB hydrolase-1" evidence="5">
    <location>
        <begin position="282"/>
        <end position="524"/>
    </location>
</feature>
<dbReference type="NCBIfam" id="TIGR01838">
    <property type="entry name" value="PHA_synth_I"/>
    <property type="match status" value="1"/>
</dbReference>
<dbReference type="InterPro" id="IPR000073">
    <property type="entry name" value="AB_hydrolase_1"/>
</dbReference>
<dbReference type="RefSeq" id="WP_147850544.1">
    <property type="nucleotide sequence ID" value="NZ_VDUZ01000041.1"/>
</dbReference>
<dbReference type="Gene3D" id="3.40.50.1820">
    <property type="entry name" value="alpha/beta hydrolase"/>
    <property type="match status" value="1"/>
</dbReference>
<protein>
    <submittedName>
        <fullName evidence="7">Class I poly(R)-hydroxyalkanoic acid synthase</fullName>
    </submittedName>
</protein>
<evidence type="ECO:0000313" key="7">
    <source>
        <dbReference type="EMBL" id="TXL71632.1"/>
    </source>
</evidence>
<dbReference type="GO" id="GO:0016746">
    <property type="term" value="F:acyltransferase activity"/>
    <property type="evidence" value="ECO:0007669"/>
    <property type="project" value="UniProtKB-KW"/>
</dbReference>
<evidence type="ECO:0000256" key="1">
    <source>
        <dbReference type="ARBA" id="ARBA00004496"/>
    </source>
</evidence>
<reference evidence="7 8" key="1">
    <citation type="submission" date="2019-06" db="EMBL/GenBank/DDBJ databases">
        <title>New taxonomy in bacterial strain CC-CFT640, isolated from vineyard.</title>
        <authorList>
            <person name="Lin S.-Y."/>
            <person name="Tsai C.-F."/>
            <person name="Young C.-C."/>
        </authorList>
    </citation>
    <scope>NUCLEOTIDE SEQUENCE [LARGE SCALE GENOMIC DNA]</scope>
    <source>
        <strain evidence="7 8">CC-CFT640</strain>
    </source>
</reference>
<evidence type="ECO:0000256" key="2">
    <source>
        <dbReference type="ARBA" id="ARBA00022490"/>
    </source>
</evidence>
<evidence type="ECO:0000313" key="8">
    <source>
        <dbReference type="Proteomes" id="UP000321638"/>
    </source>
</evidence>
<gene>
    <name evidence="7" type="primary">phaC</name>
    <name evidence="7" type="ORF">FHP25_29280</name>
</gene>
<name>A0A5C8PD03_9HYPH</name>
<feature type="domain" description="Poly-beta-hydroxybutyrate polymerase N-terminal" evidence="6">
    <location>
        <begin position="108"/>
        <end position="280"/>
    </location>
</feature>
<dbReference type="Pfam" id="PF07167">
    <property type="entry name" value="PhaC_N"/>
    <property type="match status" value="1"/>
</dbReference>
<dbReference type="InterPro" id="IPR010963">
    <property type="entry name" value="PHA_synth_I"/>
</dbReference>
<dbReference type="GO" id="GO:0005737">
    <property type="term" value="C:cytoplasm"/>
    <property type="evidence" value="ECO:0007669"/>
    <property type="project" value="UniProtKB-SubCell"/>
</dbReference>
<dbReference type="InterPro" id="IPR029058">
    <property type="entry name" value="AB_hydrolase_fold"/>
</dbReference>
<dbReference type="GO" id="GO:0042619">
    <property type="term" value="P:poly-hydroxybutyrate biosynthetic process"/>
    <property type="evidence" value="ECO:0007669"/>
    <property type="project" value="InterPro"/>
</dbReference>
<dbReference type="OrthoDB" id="7208816at2"/>
<evidence type="ECO:0000259" key="5">
    <source>
        <dbReference type="Pfam" id="PF00561"/>
    </source>
</evidence>
<dbReference type="AlphaFoldDB" id="A0A5C8PD03"/>
<evidence type="ECO:0000256" key="4">
    <source>
        <dbReference type="ARBA" id="ARBA00023315"/>
    </source>
</evidence>
<organism evidence="7 8">
    <name type="scientific">Vineibacter terrae</name>
    <dbReference type="NCBI Taxonomy" id="2586908"/>
    <lineage>
        <taxon>Bacteria</taxon>
        <taxon>Pseudomonadati</taxon>
        <taxon>Pseudomonadota</taxon>
        <taxon>Alphaproteobacteria</taxon>
        <taxon>Hyphomicrobiales</taxon>
        <taxon>Vineibacter</taxon>
    </lineage>
</organism>
<accession>A0A5C8PD03</accession>
<dbReference type="Proteomes" id="UP000321638">
    <property type="component" value="Unassembled WGS sequence"/>
</dbReference>
<keyword evidence="2" id="KW-0963">Cytoplasm</keyword>
<evidence type="ECO:0000259" key="6">
    <source>
        <dbReference type="Pfam" id="PF07167"/>
    </source>
</evidence>
<keyword evidence="3" id="KW-0808">Transferase</keyword>
<keyword evidence="8" id="KW-1185">Reference proteome</keyword>
<comment type="caution">
    <text evidence="7">The sequence shown here is derived from an EMBL/GenBank/DDBJ whole genome shotgun (WGS) entry which is preliminary data.</text>
</comment>
<dbReference type="PANTHER" id="PTHR36837">
    <property type="entry name" value="POLY(3-HYDROXYALKANOATE) POLYMERASE SUBUNIT PHAC"/>
    <property type="match status" value="1"/>
</dbReference>
<sequence>MPDTTSGPTPRLPDPTALQEAWKDIAERSQRLLQDFAEKQAKEGPTSAPADVLNLTGTFLDFTAKLMADPQKVVAAQMELMQQYMRLWQATADRMMGKPSEPVIDSPRDKRFADPAWRDEAIFDYVKQSYLLTSRWLMGLSKEVDGLGEHERKKIDFHMRQFVDAMAPTNFVATNPQVLRATVESGGENLVKGLRNVLEDLERGKGRLAIRQTDMKAFEVGRNVATAPGKVVFQNAMMQLLQFSPTTDEVYERPLLIVPPWINKFYILDLKPENSFIRWATAQGYTVFVISWVNPDEKLAEKTFEDYMIEGPLAALDAIEKTTGVRKVSAIGYCIGGTLMAATLAWMAARNDDRIAACTFFTAQVDFTEAGELTVFIDEEQISNIEAMAKQRGYMDGTEMATTFNLLRANDLIWSFVVNNYLMGKDPFPFDLLYWNSDATRLPAAMHSYYLRNMYQKNLLVQPGGITLCNVPIDLRKVAVPCYIQAGKEDHIAPLRSVYKLTQVFSGPVRFMLAGSGHIAGVVNPPAAKKYQHWLNDTPRNPPTFEAWMAGATEHKGSWWNDWDKWLAPLSGPKVPARDPAKGGLPALEDAPGSYVKVRIVD</sequence>
<dbReference type="EMBL" id="VDUZ01000041">
    <property type="protein sequence ID" value="TXL71632.1"/>
    <property type="molecule type" value="Genomic_DNA"/>
</dbReference>
<evidence type="ECO:0000256" key="3">
    <source>
        <dbReference type="ARBA" id="ARBA00022679"/>
    </source>
</evidence>
<dbReference type="SUPFAM" id="SSF53474">
    <property type="entry name" value="alpha/beta-Hydrolases"/>
    <property type="match status" value="1"/>
</dbReference>